<keyword evidence="10" id="KW-1185">Reference proteome</keyword>
<comment type="caution">
    <text evidence="9">The sequence shown here is derived from an EMBL/GenBank/DDBJ whole genome shotgun (WGS) entry which is preliminary data.</text>
</comment>
<reference evidence="9 10" key="1">
    <citation type="submission" date="2018-03" db="EMBL/GenBank/DDBJ databases">
        <title>Genomic Encyclopedia of Archaeal and Bacterial Type Strains, Phase II (KMG-II): from individual species to whole genera.</title>
        <authorList>
            <person name="Goeker M."/>
        </authorList>
    </citation>
    <scope>NUCLEOTIDE SEQUENCE [LARGE SCALE GENOMIC DNA]</scope>
    <source>
        <strain evidence="9 10">DSM 28229</strain>
    </source>
</reference>
<organism evidence="9 10">
    <name type="scientific">Sediminitomix flava</name>
    <dbReference type="NCBI Taxonomy" id="379075"/>
    <lineage>
        <taxon>Bacteria</taxon>
        <taxon>Pseudomonadati</taxon>
        <taxon>Bacteroidota</taxon>
        <taxon>Cytophagia</taxon>
        <taxon>Cytophagales</taxon>
        <taxon>Flammeovirgaceae</taxon>
        <taxon>Sediminitomix</taxon>
    </lineage>
</organism>
<feature type="transmembrane region" description="Helical" evidence="8">
    <location>
        <begin position="248"/>
        <end position="268"/>
    </location>
</feature>
<keyword evidence="6 8" id="KW-1133">Transmembrane helix</keyword>
<keyword evidence="7 8" id="KW-0472">Membrane</keyword>
<evidence type="ECO:0000256" key="7">
    <source>
        <dbReference type="ARBA" id="ARBA00023136"/>
    </source>
</evidence>
<protein>
    <recommendedName>
        <fullName evidence="8">Probable membrane transporter protein</fullName>
    </recommendedName>
</protein>
<feature type="transmembrane region" description="Helical" evidence="8">
    <location>
        <begin position="192"/>
        <end position="212"/>
    </location>
</feature>
<dbReference type="InterPro" id="IPR002781">
    <property type="entry name" value="TM_pro_TauE-like"/>
</dbReference>
<evidence type="ECO:0000256" key="5">
    <source>
        <dbReference type="ARBA" id="ARBA00022692"/>
    </source>
</evidence>
<evidence type="ECO:0000256" key="3">
    <source>
        <dbReference type="ARBA" id="ARBA00022448"/>
    </source>
</evidence>
<evidence type="ECO:0000256" key="4">
    <source>
        <dbReference type="ARBA" id="ARBA00022475"/>
    </source>
</evidence>
<evidence type="ECO:0000256" key="6">
    <source>
        <dbReference type="ARBA" id="ARBA00022989"/>
    </source>
</evidence>
<keyword evidence="4 8" id="KW-1003">Cell membrane</keyword>
<evidence type="ECO:0000256" key="8">
    <source>
        <dbReference type="RuleBase" id="RU363041"/>
    </source>
</evidence>
<evidence type="ECO:0000256" key="1">
    <source>
        <dbReference type="ARBA" id="ARBA00004651"/>
    </source>
</evidence>
<evidence type="ECO:0000313" key="10">
    <source>
        <dbReference type="Proteomes" id="UP000245535"/>
    </source>
</evidence>
<feature type="transmembrane region" description="Helical" evidence="8">
    <location>
        <begin position="20"/>
        <end position="50"/>
    </location>
</feature>
<evidence type="ECO:0000256" key="2">
    <source>
        <dbReference type="ARBA" id="ARBA00009142"/>
    </source>
</evidence>
<sequence length="277" mass="30501">MQFDLHYFIEGLHFNLAEWFTFVMAGFAAGIVNTLAGGGSIFTLSALLFYGVPAPLANGSNRLGILVQNVLGTHTFHKSGLLKLDGSFYILLATLIGAIAGALVAADIDKSLLEKVVGFLMLFVLANILMPQQKAKVKKKINKLGEKKKFNPLSFFIFLLIGFYGGFVQAGIGILMIVALSKLEKMNLVHSNALKMVVISLYSLPVFFVFLWKGQVDWVFAILLALGQIGGTWFAGKYVISHPQASTWVKWLLILMVTTTIFKMFHLYEYLPGLGTP</sequence>
<feature type="transmembrane region" description="Helical" evidence="8">
    <location>
        <begin position="153"/>
        <end position="180"/>
    </location>
</feature>
<evidence type="ECO:0000313" key="9">
    <source>
        <dbReference type="EMBL" id="PWJ44905.1"/>
    </source>
</evidence>
<feature type="transmembrane region" description="Helical" evidence="8">
    <location>
        <begin position="218"/>
        <end position="236"/>
    </location>
</feature>
<name>A0A315ZH23_SEDFL</name>
<proteinExistence type="inferred from homology"/>
<dbReference type="InterPro" id="IPR052017">
    <property type="entry name" value="TSUP"/>
</dbReference>
<dbReference type="RefSeq" id="WP_109616368.1">
    <property type="nucleotide sequence ID" value="NZ_QGDO01000001.1"/>
</dbReference>
<comment type="similarity">
    <text evidence="2 8">Belongs to the 4-toluene sulfonate uptake permease (TSUP) (TC 2.A.102) family.</text>
</comment>
<keyword evidence="3" id="KW-0813">Transport</keyword>
<dbReference type="EMBL" id="QGDO01000001">
    <property type="protein sequence ID" value="PWJ44905.1"/>
    <property type="molecule type" value="Genomic_DNA"/>
</dbReference>
<dbReference type="OrthoDB" id="554695at2"/>
<dbReference type="Proteomes" id="UP000245535">
    <property type="component" value="Unassembled WGS sequence"/>
</dbReference>
<feature type="transmembrane region" description="Helical" evidence="8">
    <location>
        <begin position="116"/>
        <end position="133"/>
    </location>
</feature>
<dbReference type="AlphaFoldDB" id="A0A315ZH23"/>
<accession>A0A315ZH23</accession>
<dbReference type="GO" id="GO:0005886">
    <property type="term" value="C:plasma membrane"/>
    <property type="evidence" value="ECO:0007669"/>
    <property type="project" value="UniProtKB-SubCell"/>
</dbReference>
<dbReference type="PANTHER" id="PTHR30269">
    <property type="entry name" value="TRANSMEMBRANE PROTEIN YFCA"/>
    <property type="match status" value="1"/>
</dbReference>
<dbReference type="PANTHER" id="PTHR30269:SF0">
    <property type="entry name" value="MEMBRANE TRANSPORTER PROTEIN YFCA-RELATED"/>
    <property type="match status" value="1"/>
</dbReference>
<comment type="subcellular location">
    <subcellularLocation>
        <location evidence="1 8">Cell membrane</location>
        <topology evidence="1 8">Multi-pass membrane protein</topology>
    </subcellularLocation>
</comment>
<feature type="transmembrane region" description="Helical" evidence="8">
    <location>
        <begin position="86"/>
        <end position="104"/>
    </location>
</feature>
<dbReference type="Pfam" id="PF01925">
    <property type="entry name" value="TauE"/>
    <property type="match status" value="1"/>
</dbReference>
<keyword evidence="5 8" id="KW-0812">Transmembrane</keyword>
<gene>
    <name evidence="9" type="ORF">BC781_1011294</name>
</gene>